<keyword evidence="6" id="KW-1133">Transmembrane helix</keyword>
<dbReference type="FunCoup" id="A0A3P8UPZ2">
    <property type="interactions" value="71"/>
</dbReference>
<dbReference type="InParanoid" id="A0A3P8UPZ2"/>
<keyword evidence="4 10" id="KW-0732">Signal</keyword>
<organism evidence="12 13">
    <name type="scientific">Cynoglossus semilaevis</name>
    <name type="common">Tongue sole</name>
    <dbReference type="NCBI Taxonomy" id="244447"/>
    <lineage>
        <taxon>Eukaryota</taxon>
        <taxon>Metazoa</taxon>
        <taxon>Chordata</taxon>
        <taxon>Craniata</taxon>
        <taxon>Vertebrata</taxon>
        <taxon>Euteleostomi</taxon>
        <taxon>Actinopterygii</taxon>
        <taxon>Neopterygii</taxon>
        <taxon>Teleostei</taxon>
        <taxon>Neoteleostei</taxon>
        <taxon>Acanthomorphata</taxon>
        <taxon>Carangaria</taxon>
        <taxon>Pleuronectiformes</taxon>
        <taxon>Pleuronectoidei</taxon>
        <taxon>Cynoglossidae</taxon>
        <taxon>Cynoglossinae</taxon>
        <taxon>Cynoglossus</taxon>
    </lineage>
</organism>
<feature type="domain" description="GOLD" evidence="11">
    <location>
        <begin position="29"/>
        <end position="124"/>
    </location>
</feature>
<keyword evidence="7" id="KW-0472">Membrane</keyword>
<comment type="subcellular location">
    <subcellularLocation>
        <location evidence="1">Endoplasmic reticulum membrane</location>
        <topology evidence="1">Single-pass type I membrane protein</topology>
    </subcellularLocation>
    <subcellularLocation>
        <location evidence="8">Membrane</location>
        <topology evidence="8">Single-pass type I membrane protein</topology>
    </subcellularLocation>
</comment>
<reference evidence="12" key="3">
    <citation type="submission" date="2025-09" db="UniProtKB">
        <authorList>
            <consortium name="Ensembl"/>
        </authorList>
    </citation>
    <scope>IDENTIFICATION</scope>
</reference>
<feature type="coiled-coil region" evidence="9">
    <location>
        <begin position="133"/>
        <end position="160"/>
    </location>
</feature>
<dbReference type="OMA" id="HYLCFQT"/>
<proteinExistence type="inferred from homology"/>
<dbReference type="Pfam" id="PF01105">
    <property type="entry name" value="EMP24_GP25L"/>
    <property type="match status" value="1"/>
</dbReference>
<dbReference type="OrthoDB" id="3427at2759"/>
<protein>
    <submittedName>
        <fullName evidence="12">Si:ch211-255i20.3</fullName>
    </submittedName>
</protein>
<evidence type="ECO:0000256" key="4">
    <source>
        <dbReference type="ARBA" id="ARBA00022729"/>
    </source>
</evidence>
<dbReference type="Proteomes" id="UP000265120">
    <property type="component" value="Chromosome 15"/>
</dbReference>
<comment type="similarity">
    <text evidence="2 8">Belongs to the EMP24/GP25L family.</text>
</comment>
<dbReference type="InterPro" id="IPR015720">
    <property type="entry name" value="Emp24-like"/>
</dbReference>
<dbReference type="InterPro" id="IPR009038">
    <property type="entry name" value="GOLD_dom"/>
</dbReference>
<evidence type="ECO:0000313" key="13">
    <source>
        <dbReference type="Proteomes" id="UP000265120"/>
    </source>
</evidence>
<evidence type="ECO:0000256" key="10">
    <source>
        <dbReference type="SAM" id="SignalP"/>
    </source>
</evidence>
<keyword evidence="9" id="KW-0175">Coiled coil</keyword>
<evidence type="ECO:0000256" key="5">
    <source>
        <dbReference type="ARBA" id="ARBA00022824"/>
    </source>
</evidence>
<evidence type="ECO:0000256" key="7">
    <source>
        <dbReference type="ARBA" id="ARBA00023136"/>
    </source>
</evidence>
<reference evidence="12 13" key="1">
    <citation type="journal article" date="2014" name="Nat. Genet.">
        <title>Whole-genome sequence of a flatfish provides insights into ZW sex chromosome evolution and adaptation to a benthic lifestyle.</title>
        <authorList>
            <person name="Chen S."/>
            <person name="Zhang G."/>
            <person name="Shao C."/>
            <person name="Huang Q."/>
            <person name="Liu G."/>
            <person name="Zhang P."/>
            <person name="Song W."/>
            <person name="An N."/>
            <person name="Chalopin D."/>
            <person name="Volff J.N."/>
            <person name="Hong Y."/>
            <person name="Li Q."/>
            <person name="Sha Z."/>
            <person name="Zhou H."/>
            <person name="Xie M."/>
            <person name="Yu Q."/>
            <person name="Liu Y."/>
            <person name="Xiang H."/>
            <person name="Wang N."/>
            <person name="Wu K."/>
            <person name="Yang C."/>
            <person name="Zhou Q."/>
            <person name="Liao X."/>
            <person name="Yang L."/>
            <person name="Hu Q."/>
            <person name="Zhang J."/>
            <person name="Meng L."/>
            <person name="Jin L."/>
            <person name="Tian Y."/>
            <person name="Lian J."/>
            <person name="Yang J."/>
            <person name="Miao G."/>
            <person name="Liu S."/>
            <person name="Liang Z."/>
            <person name="Yan F."/>
            <person name="Li Y."/>
            <person name="Sun B."/>
            <person name="Zhang H."/>
            <person name="Zhang J."/>
            <person name="Zhu Y."/>
            <person name="Du M."/>
            <person name="Zhao Y."/>
            <person name="Schartl M."/>
            <person name="Tang Q."/>
            <person name="Wang J."/>
        </authorList>
    </citation>
    <scope>NUCLEOTIDE SEQUENCE</scope>
</reference>
<dbReference type="PROSITE" id="PS50866">
    <property type="entry name" value="GOLD"/>
    <property type="match status" value="1"/>
</dbReference>
<evidence type="ECO:0000256" key="2">
    <source>
        <dbReference type="ARBA" id="ARBA00007104"/>
    </source>
</evidence>
<dbReference type="GeneTree" id="ENSGT00940000160999"/>
<dbReference type="PANTHER" id="PTHR22811">
    <property type="entry name" value="TRANSMEMBRANE EMP24 DOMAIN-CONTAINING PROTEIN"/>
    <property type="match status" value="1"/>
</dbReference>
<evidence type="ECO:0000259" key="11">
    <source>
        <dbReference type="PROSITE" id="PS50866"/>
    </source>
</evidence>
<keyword evidence="13" id="KW-1185">Reference proteome</keyword>
<keyword evidence="5" id="KW-0256">Endoplasmic reticulum</keyword>
<feature type="chain" id="PRO_5018228216" evidence="10">
    <location>
        <begin position="18"/>
        <end position="214"/>
    </location>
</feature>
<evidence type="ECO:0000256" key="1">
    <source>
        <dbReference type="ARBA" id="ARBA00004115"/>
    </source>
</evidence>
<dbReference type="SMART" id="SM01190">
    <property type="entry name" value="EMP24_GP25L"/>
    <property type="match status" value="1"/>
</dbReference>
<evidence type="ECO:0000313" key="12">
    <source>
        <dbReference type="Ensembl" id="ENSCSEP00000005253.1"/>
    </source>
</evidence>
<dbReference type="STRING" id="244447.ENSCSEP00000005253"/>
<name>A0A3P8UPZ2_CYNSE</name>
<dbReference type="GO" id="GO:0005789">
    <property type="term" value="C:endoplasmic reticulum membrane"/>
    <property type="evidence" value="ECO:0007669"/>
    <property type="project" value="UniProtKB-SubCell"/>
</dbReference>
<evidence type="ECO:0000256" key="9">
    <source>
        <dbReference type="SAM" id="Coils"/>
    </source>
</evidence>
<dbReference type="Ensembl" id="ENSCSET00000005312.1">
    <property type="protein sequence ID" value="ENSCSEP00000005253.1"/>
    <property type="gene ID" value="ENSCSEG00000003385.1"/>
</dbReference>
<dbReference type="KEGG" id="csem:103390631"/>
<dbReference type="GeneID" id="103390631"/>
<evidence type="ECO:0000256" key="3">
    <source>
        <dbReference type="ARBA" id="ARBA00022692"/>
    </source>
</evidence>
<evidence type="ECO:0000256" key="8">
    <source>
        <dbReference type="RuleBase" id="RU003827"/>
    </source>
</evidence>
<reference evidence="12" key="2">
    <citation type="submission" date="2025-08" db="UniProtKB">
        <authorList>
            <consortium name="Ensembl"/>
        </authorList>
    </citation>
    <scope>IDENTIFICATION</scope>
</reference>
<keyword evidence="3 8" id="KW-0812">Transmembrane</keyword>
<sequence length="214" mass="25107">MDFRGIGFLLQCYLVLAAAMYFDLGEQEEKCIIEEVPEDTLVTGFFLLEPWNLRTATHTPHFGVTVTIRDPNHEVQMTKRFSKFGKFTFSAHASGQHYLCFQTNSTRFSVFAMEKLKLHLDVQMGEHPTDPNIHNTNDDIESLENSLMHLKDQMKYITKQQEYQREKEEVFRQISEETNSKVLWWAVVQTSILLSVGFWQMKRLKDFFIAKKLV</sequence>
<dbReference type="AlphaFoldDB" id="A0A3P8UPZ2"/>
<feature type="signal peptide" evidence="10">
    <location>
        <begin position="1"/>
        <end position="17"/>
    </location>
</feature>
<accession>A0A3P8UPZ2</accession>
<evidence type="ECO:0000256" key="6">
    <source>
        <dbReference type="ARBA" id="ARBA00022989"/>
    </source>
</evidence>
<dbReference type="RefSeq" id="XP_008324775.1">
    <property type="nucleotide sequence ID" value="XM_008326553.3"/>
</dbReference>